<accession>A0A9Q0B6L9</accession>
<feature type="region of interest" description="Disordered" evidence="9">
    <location>
        <begin position="570"/>
        <end position="615"/>
    </location>
</feature>
<feature type="compositionally biased region" description="Basic residues" evidence="9">
    <location>
        <begin position="603"/>
        <end position="615"/>
    </location>
</feature>
<dbReference type="PROSITE" id="PS51358">
    <property type="entry name" value="NOP"/>
    <property type="match status" value="1"/>
</dbReference>
<gene>
    <name evidence="11" type="ORF">CABS02_04632</name>
</gene>
<keyword evidence="6" id="KW-0539">Nucleus</keyword>
<reference evidence="11" key="1">
    <citation type="submission" date="2019-01" db="EMBL/GenBank/DDBJ databases">
        <title>Colletotrichum abscissum LGMF1257.</title>
        <authorList>
            <person name="Baroncelli R."/>
        </authorList>
    </citation>
    <scope>NUCLEOTIDE SEQUENCE</scope>
    <source>
        <strain evidence="11">Ca142</strain>
    </source>
</reference>
<keyword evidence="12" id="KW-1185">Reference proteome</keyword>
<dbReference type="SUPFAM" id="SSF89124">
    <property type="entry name" value="Nop domain"/>
    <property type="match status" value="1"/>
</dbReference>
<dbReference type="Pfam" id="PF01798">
    <property type="entry name" value="Nop"/>
    <property type="match status" value="1"/>
</dbReference>
<comment type="similarity">
    <text evidence="2">Belongs to the NOP5/NOP56 family.</text>
</comment>
<dbReference type="InterPro" id="IPR042239">
    <property type="entry name" value="Nop_C"/>
</dbReference>
<dbReference type="EMBL" id="SDAQ01000019">
    <property type="protein sequence ID" value="KAI3555184.1"/>
    <property type="molecule type" value="Genomic_DNA"/>
</dbReference>
<evidence type="ECO:0000256" key="6">
    <source>
        <dbReference type="ARBA" id="ARBA00023242"/>
    </source>
</evidence>
<dbReference type="GO" id="GO:0031428">
    <property type="term" value="C:box C/D methylation guide snoRNP complex"/>
    <property type="evidence" value="ECO:0007669"/>
    <property type="project" value="InterPro"/>
</dbReference>
<keyword evidence="7" id="KW-0687">Ribonucleoprotein</keyword>
<dbReference type="FunFam" id="1.10.246.90:FF:000003">
    <property type="entry name" value="Nucleolar protein 58"/>
    <property type="match status" value="1"/>
</dbReference>
<dbReference type="PANTHER" id="PTHR10894">
    <property type="entry name" value="NUCLEOLAR PROTEIN 5 NUCLEOLAR PROTEIN NOP5 NOP58"/>
    <property type="match status" value="1"/>
</dbReference>
<feature type="domain" description="Nop" evidence="10">
    <location>
        <begin position="285"/>
        <end position="410"/>
    </location>
</feature>
<evidence type="ECO:0000313" key="11">
    <source>
        <dbReference type="EMBL" id="KAI3555184.1"/>
    </source>
</evidence>
<feature type="region of interest" description="Disordered" evidence="9">
    <location>
        <begin position="412"/>
        <end position="433"/>
    </location>
</feature>
<dbReference type="PANTHER" id="PTHR10894:SF1">
    <property type="entry name" value="NUCLEOLAR PROTEIN 58"/>
    <property type="match status" value="1"/>
</dbReference>
<dbReference type="InterPro" id="IPR002687">
    <property type="entry name" value="Nop_dom"/>
</dbReference>
<proteinExistence type="inferred from homology"/>
<evidence type="ECO:0000256" key="2">
    <source>
        <dbReference type="ARBA" id="ARBA00009211"/>
    </source>
</evidence>
<feature type="compositionally biased region" description="Acidic residues" evidence="9">
    <location>
        <begin position="464"/>
        <end position="483"/>
    </location>
</feature>
<comment type="function">
    <text evidence="8">Required for pre-18S rRNA processing. May bind microtubules.</text>
</comment>
<dbReference type="InterPro" id="IPR036070">
    <property type="entry name" value="Nop_dom_sf"/>
</dbReference>
<keyword evidence="5" id="KW-0698">rRNA processing</keyword>
<evidence type="ECO:0000256" key="3">
    <source>
        <dbReference type="ARBA" id="ARBA00020379"/>
    </source>
</evidence>
<sequence>MSLFVLAETPAGYGLFKAADKKLLKRDELTTGPTSSEQINQMLKLKSFVKFDSSAVAVEEAAGLKEGRVPPMLANLLKEIKDEKKATLAVADLKLGTAIGKLPDLDIKAVSDAASQDLFRAVRENLSSLIPGLSTETMDRMALGLSHSISRHKLKFSADKVDAMVVQAIKLVDDLDKELNVYAMRTKEWYGWHFPELAKILNDNLVYARLVVAVGMRQDFAETDLSDILPEELEGPVKTAAEISMGTEMTPEDLENIQLLAQQVITYSEYRTSLSTYLETRMRALAPNLTALVGYLVGARLIAHAGSLIALAKAPSSTIQIYGAEKALFRALKTKHDTPKYGIIYHSSLVGQATGKNKGKIARSLAAKTALGLRVDALGDTENQDDEEERSILGLTSRIKLENLLRKLEGKPLLPKGVGVGPDGQLTAPGGFSLKESRKYNADADGVETEVNGKSKKLIQVVDEEMKDAESEDEDAEMNDASEEEKKSKKDKKKEKKEKKRVSIAAVETPVKESKAVKGTPAKLSEKDYERFAEAAGISVSKFKRKFERGDVQLGEDGTPVVFSKKELKKLKKAEDEAEETPVKATDSTKKKRKHEDDETPKKEKKLKKKRSSLA</sequence>
<dbReference type="GO" id="GO:0032040">
    <property type="term" value="C:small-subunit processome"/>
    <property type="evidence" value="ECO:0007669"/>
    <property type="project" value="InterPro"/>
</dbReference>
<dbReference type="GO" id="GO:0030515">
    <property type="term" value="F:snoRNA binding"/>
    <property type="evidence" value="ECO:0007669"/>
    <property type="project" value="InterPro"/>
</dbReference>
<dbReference type="FunFam" id="1.10.287.4070:FF:000001">
    <property type="entry name" value="Probable Nucleolar protein 58"/>
    <property type="match status" value="1"/>
</dbReference>
<protein>
    <recommendedName>
        <fullName evidence="3">Nucleolar protein 58</fullName>
    </recommendedName>
</protein>
<comment type="caution">
    <text evidence="11">The sequence shown here is derived from an EMBL/GenBank/DDBJ whole genome shotgun (WGS) entry which is preliminary data.</text>
</comment>
<evidence type="ECO:0000256" key="1">
    <source>
        <dbReference type="ARBA" id="ARBA00004604"/>
    </source>
</evidence>
<evidence type="ECO:0000313" key="12">
    <source>
        <dbReference type="Proteomes" id="UP001056436"/>
    </source>
</evidence>
<feature type="region of interest" description="Disordered" evidence="9">
    <location>
        <begin position="464"/>
        <end position="523"/>
    </location>
</feature>
<dbReference type="Proteomes" id="UP001056436">
    <property type="component" value="Unassembled WGS sequence"/>
</dbReference>
<dbReference type="OrthoDB" id="6780543at2759"/>
<evidence type="ECO:0000259" key="10">
    <source>
        <dbReference type="PROSITE" id="PS51358"/>
    </source>
</evidence>
<dbReference type="InterPro" id="IPR012976">
    <property type="entry name" value="NOSIC"/>
</dbReference>
<keyword evidence="4" id="KW-0690">Ribosome biogenesis</keyword>
<dbReference type="InterPro" id="IPR012974">
    <property type="entry name" value="NOP58/56_N"/>
</dbReference>
<dbReference type="AlphaFoldDB" id="A0A9Q0B6L9"/>
<dbReference type="SMART" id="SM00931">
    <property type="entry name" value="NOSIC"/>
    <property type="match status" value="1"/>
</dbReference>
<evidence type="ECO:0000256" key="8">
    <source>
        <dbReference type="ARBA" id="ARBA00024837"/>
    </source>
</evidence>
<evidence type="ECO:0000256" key="4">
    <source>
        <dbReference type="ARBA" id="ARBA00022517"/>
    </source>
</evidence>
<dbReference type="GO" id="GO:0006364">
    <property type="term" value="P:rRNA processing"/>
    <property type="evidence" value="ECO:0007669"/>
    <property type="project" value="UniProtKB-KW"/>
</dbReference>
<dbReference type="Pfam" id="PF08156">
    <property type="entry name" value="NOP5NT"/>
    <property type="match status" value="1"/>
</dbReference>
<dbReference type="Gene3D" id="1.10.287.4070">
    <property type="match status" value="1"/>
</dbReference>
<dbReference type="Gene3D" id="1.10.246.90">
    <property type="entry name" value="Nop domain"/>
    <property type="match status" value="1"/>
</dbReference>
<comment type="subcellular location">
    <subcellularLocation>
        <location evidence="1">Nucleus</location>
        <location evidence="1">Nucleolus</location>
    </subcellularLocation>
</comment>
<dbReference type="InterPro" id="IPR045056">
    <property type="entry name" value="Nop56/Nop58"/>
</dbReference>
<evidence type="ECO:0000256" key="7">
    <source>
        <dbReference type="ARBA" id="ARBA00023274"/>
    </source>
</evidence>
<name>A0A9Q0B6L9_9PEZI</name>
<evidence type="ECO:0000256" key="9">
    <source>
        <dbReference type="SAM" id="MobiDB-lite"/>
    </source>
</evidence>
<evidence type="ECO:0000256" key="5">
    <source>
        <dbReference type="ARBA" id="ARBA00022552"/>
    </source>
</evidence>
<organism evidence="11 12">
    <name type="scientific">Colletotrichum abscissum</name>
    <dbReference type="NCBI Taxonomy" id="1671311"/>
    <lineage>
        <taxon>Eukaryota</taxon>
        <taxon>Fungi</taxon>
        <taxon>Dikarya</taxon>
        <taxon>Ascomycota</taxon>
        <taxon>Pezizomycotina</taxon>
        <taxon>Sordariomycetes</taxon>
        <taxon>Hypocreomycetidae</taxon>
        <taxon>Glomerellales</taxon>
        <taxon>Glomerellaceae</taxon>
        <taxon>Colletotrichum</taxon>
        <taxon>Colletotrichum acutatum species complex</taxon>
    </lineage>
</organism>
<feature type="compositionally biased region" description="Basic residues" evidence="9">
    <location>
        <begin position="489"/>
        <end position="502"/>
    </location>
</feature>